<name>A0A164ACF0_9BRAD</name>
<accession>A0A164ACF0</accession>
<dbReference type="EMBL" id="LVYV01000003">
    <property type="protein sequence ID" value="KZD24593.1"/>
    <property type="molecule type" value="Genomic_DNA"/>
</dbReference>
<evidence type="ECO:0000256" key="2">
    <source>
        <dbReference type="ARBA" id="ARBA00022723"/>
    </source>
</evidence>
<feature type="domain" description="CENP-V/GFA" evidence="5">
    <location>
        <begin position="3"/>
        <end position="122"/>
    </location>
</feature>
<dbReference type="SUPFAM" id="SSF51316">
    <property type="entry name" value="Mss4-like"/>
    <property type="match status" value="1"/>
</dbReference>
<dbReference type="RefSeq" id="WP_068730903.1">
    <property type="nucleotide sequence ID" value="NZ_LVYV01000003.1"/>
</dbReference>
<comment type="caution">
    <text evidence="6">The sequence shown here is derived from an EMBL/GenBank/DDBJ whole genome shotgun (WGS) entry which is preliminary data.</text>
</comment>
<dbReference type="AlphaFoldDB" id="A0A164ACF0"/>
<proteinExistence type="inferred from homology"/>
<organism evidence="6 7">
    <name type="scientific">Tardiphaga robiniae</name>
    <dbReference type="NCBI Taxonomy" id="943830"/>
    <lineage>
        <taxon>Bacteria</taxon>
        <taxon>Pseudomonadati</taxon>
        <taxon>Pseudomonadota</taxon>
        <taxon>Alphaproteobacteria</taxon>
        <taxon>Hyphomicrobiales</taxon>
        <taxon>Nitrobacteraceae</taxon>
        <taxon>Tardiphaga</taxon>
    </lineage>
</organism>
<comment type="similarity">
    <text evidence="1">Belongs to the Gfa family.</text>
</comment>
<dbReference type="Gene3D" id="3.90.1590.10">
    <property type="entry name" value="glutathione-dependent formaldehyde- activating enzyme (gfa)"/>
    <property type="match status" value="1"/>
</dbReference>
<evidence type="ECO:0000313" key="7">
    <source>
        <dbReference type="Proteomes" id="UP000076574"/>
    </source>
</evidence>
<dbReference type="PANTHER" id="PTHR33337">
    <property type="entry name" value="GFA DOMAIN-CONTAINING PROTEIN"/>
    <property type="match status" value="1"/>
</dbReference>
<sequence>MDIDGQCHCGFISYRATIDPQLVSICHCTDCQMLTGSPYRVTVLTPADTIEMTGGAPKVYVKRGDNGLNRLQHFCGDCGSPIFASGEAADDNEWGIRWGSIRQRAELPPRRQIWCRSAAPWIHDLAELPARPKGSNDP</sequence>
<keyword evidence="4" id="KW-0456">Lyase</keyword>
<dbReference type="InterPro" id="IPR011057">
    <property type="entry name" value="Mss4-like_sf"/>
</dbReference>
<dbReference type="PROSITE" id="PS51891">
    <property type="entry name" value="CENP_V_GFA"/>
    <property type="match status" value="1"/>
</dbReference>
<protein>
    <submittedName>
        <fullName evidence="6">Aldehyde-activating protein</fullName>
    </submittedName>
</protein>
<dbReference type="GO" id="GO:0016846">
    <property type="term" value="F:carbon-sulfur lyase activity"/>
    <property type="evidence" value="ECO:0007669"/>
    <property type="project" value="InterPro"/>
</dbReference>
<evidence type="ECO:0000256" key="4">
    <source>
        <dbReference type="ARBA" id="ARBA00023239"/>
    </source>
</evidence>
<keyword evidence="3" id="KW-0862">Zinc</keyword>
<gene>
    <name evidence="6" type="ORF">A4A58_22280</name>
</gene>
<keyword evidence="2" id="KW-0479">Metal-binding</keyword>
<reference evidence="6 7" key="1">
    <citation type="submission" date="2016-03" db="EMBL/GenBank/DDBJ databases">
        <title>Microsymbionts genomes from the relict species Vavilovia formosa (Stev.) Fed.</title>
        <authorList>
            <person name="Kopat V."/>
            <person name="Chirak E."/>
            <person name="Kimeklis A."/>
            <person name="Andronov E."/>
        </authorList>
    </citation>
    <scope>NUCLEOTIDE SEQUENCE [LARGE SCALE GENOMIC DNA]</scope>
    <source>
        <strain evidence="6 7">Vaf07</strain>
    </source>
</reference>
<dbReference type="Proteomes" id="UP000076574">
    <property type="component" value="Unassembled WGS sequence"/>
</dbReference>
<dbReference type="InterPro" id="IPR006913">
    <property type="entry name" value="CENP-V/GFA"/>
</dbReference>
<dbReference type="GO" id="GO:0046872">
    <property type="term" value="F:metal ion binding"/>
    <property type="evidence" value="ECO:0007669"/>
    <property type="project" value="UniProtKB-KW"/>
</dbReference>
<evidence type="ECO:0000259" key="5">
    <source>
        <dbReference type="PROSITE" id="PS51891"/>
    </source>
</evidence>
<dbReference type="STRING" id="943830.A4A58_22280"/>
<evidence type="ECO:0000256" key="3">
    <source>
        <dbReference type="ARBA" id="ARBA00022833"/>
    </source>
</evidence>
<dbReference type="PANTHER" id="PTHR33337:SF40">
    <property type="entry name" value="CENP-V_GFA DOMAIN-CONTAINING PROTEIN-RELATED"/>
    <property type="match status" value="1"/>
</dbReference>
<dbReference type="OrthoDB" id="9807246at2"/>
<keyword evidence="7" id="KW-1185">Reference proteome</keyword>
<evidence type="ECO:0000313" key="6">
    <source>
        <dbReference type="EMBL" id="KZD24593.1"/>
    </source>
</evidence>
<evidence type="ECO:0000256" key="1">
    <source>
        <dbReference type="ARBA" id="ARBA00005495"/>
    </source>
</evidence>
<dbReference type="Pfam" id="PF04828">
    <property type="entry name" value="GFA"/>
    <property type="match status" value="1"/>
</dbReference>